<dbReference type="Pfam" id="PF01352">
    <property type="entry name" value="KRAB"/>
    <property type="match status" value="1"/>
</dbReference>
<feature type="domain" description="Myb/SANT-like DNA-binding" evidence="3">
    <location>
        <begin position="335"/>
        <end position="428"/>
    </location>
</feature>
<evidence type="ECO:0000313" key="5">
    <source>
        <dbReference type="Proteomes" id="UP000050525"/>
    </source>
</evidence>
<gene>
    <name evidence="4" type="ORF">Y1Q_0011182</name>
</gene>
<comment type="caution">
    <text evidence="4">The sequence shown here is derived from an EMBL/GenBank/DDBJ whole genome shotgun (WGS) entry which is preliminary data.</text>
</comment>
<organism evidence="4 5">
    <name type="scientific">Alligator mississippiensis</name>
    <name type="common">American alligator</name>
    <dbReference type="NCBI Taxonomy" id="8496"/>
    <lineage>
        <taxon>Eukaryota</taxon>
        <taxon>Metazoa</taxon>
        <taxon>Chordata</taxon>
        <taxon>Craniata</taxon>
        <taxon>Vertebrata</taxon>
        <taxon>Euteleostomi</taxon>
        <taxon>Archelosauria</taxon>
        <taxon>Archosauria</taxon>
        <taxon>Crocodylia</taxon>
        <taxon>Alligatoridae</taxon>
        <taxon>Alligatorinae</taxon>
        <taxon>Alligator</taxon>
    </lineage>
</organism>
<feature type="compositionally biased region" description="Low complexity" evidence="1">
    <location>
        <begin position="1365"/>
        <end position="1378"/>
    </location>
</feature>
<feature type="compositionally biased region" description="Low complexity" evidence="1">
    <location>
        <begin position="227"/>
        <end position="240"/>
    </location>
</feature>
<dbReference type="Proteomes" id="UP000050525">
    <property type="component" value="Unassembled WGS sequence"/>
</dbReference>
<feature type="region of interest" description="Disordered" evidence="1">
    <location>
        <begin position="453"/>
        <end position="475"/>
    </location>
</feature>
<dbReference type="EMBL" id="AKHW03005250">
    <property type="protein sequence ID" value="KYO27230.1"/>
    <property type="molecule type" value="Genomic_DNA"/>
</dbReference>
<accession>A0A151MS20</accession>
<feature type="region of interest" description="Disordered" evidence="1">
    <location>
        <begin position="215"/>
        <end position="241"/>
    </location>
</feature>
<feature type="region of interest" description="Disordered" evidence="1">
    <location>
        <begin position="999"/>
        <end position="1018"/>
    </location>
</feature>
<dbReference type="InterPro" id="IPR036051">
    <property type="entry name" value="KRAB_dom_sf"/>
</dbReference>
<feature type="region of interest" description="Disordered" evidence="1">
    <location>
        <begin position="1360"/>
        <end position="1379"/>
    </location>
</feature>
<feature type="domain" description="Myb/SANT-like DNA-binding" evidence="3">
    <location>
        <begin position="1032"/>
        <end position="1125"/>
    </location>
</feature>
<feature type="compositionally biased region" description="Polar residues" evidence="1">
    <location>
        <begin position="84"/>
        <end position="95"/>
    </location>
</feature>
<dbReference type="GO" id="GO:0006355">
    <property type="term" value="P:regulation of DNA-templated transcription"/>
    <property type="evidence" value="ECO:0007669"/>
    <property type="project" value="InterPro"/>
</dbReference>
<proteinExistence type="predicted"/>
<reference evidence="4 5" key="1">
    <citation type="journal article" date="2012" name="Genome Biol.">
        <title>Sequencing three crocodilian genomes to illuminate the evolution of archosaurs and amniotes.</title>
        <authorList>
            <person name="St John J.A."/>
            <person name="Braun E.L."/>
            <person name="Isberg S.R."/>
            <person name="Miles L.G."/>
            <person name="Chong A.Y."/>
            <person name="Gongora J."/>
            <person name="Dalzell P."/>
            <person name="Moran C."/>
            <person name="Bed'hom B."/>
            <person name="Abzhanov A."/>
            <person name="Burgess S.C."/>
            <person name="Cooksey A.M."/>
            <person name="Castoe T.A."/>
            <person name="Crawford N.G."/>
            <person name="Densmore L.D."/>
            <person name="Drew J.C."/>
            <person name="Edwards S.V."/>
            <person name="Faircloth B.C."/>
            <person name="Fujita M.K."/>
            <person name="Greenwold M.J."/>
            <person name="Hoffmann F.G."/>
            <person name="Howard J.M."/>
            <person name="Iguchi T."/>
            <person name="Janes D.E."/>
            <person name="Khan S.Y."/>
            <person name="Kohno S."/>
            <person name="de Koning A.J."/>
            <person name="Lance S.L."/>
            <person name="McCarthy F.M."/>
            <person name="McCormack J.E."/>
            <person name="Merchant M.E."/>
            <person name="Peterson D.G."/>
            <person name="Pollock D.D."/>
            <person name="Pourmand N."/>
            <person name="Raney B.J."/>
            <person name="Roessler K.A."/>
            <person name="Sanford J.R."/>
            <person name="Sawyer R.H."/>
            <person name="Schmidt C.J."/>
            <person name="Triplett E.W."/>
            <person name="Tuberville T.D."/>
            <person name="Venegas-Anaya M."/>
            <person name="Howard J.T."/>
            <person name="Jarvis E.D."/>
            <person name="Guillette L.J.Jr."/>
            <person name="Glenn T.C."/>
            <person name="Green R.E."/>
            <person name="Ray D.A."/>
        </authorList>
    </citation>
    <scope>NUCLEOTIDE SEQUENCE [LARGE SCALE GENOMIC DNA]</scope>
    <source>
        <strain evidence="4">KSC_2009_1</strain>
    </source>
</reference>
<feature type="region of interest" description="Disordered" evidence="1">
    <location>
        <begin position="1189"/>
        <end position="1211"/>
    </location>
</feature>
<feature type="region of interest" description="Disordered" evidence="1">
    <location>
        <begin position="956"/>
        <end position="976"/>
    </location>
</feature>
<sequence length="1511" mass="162811">MAAAAPTQQLREAFEDVALYFTRKEWELLGDGDKYYKVAACVKLLSDLSDFNDDIRLKYLSDSWDSLAEDSSVGSFPGPGSSVQAALSGSMSQRMSPLDPTKRAPNWSRGEVLDLIVIWGEVRRTVATAAKGTKGNRQNQAICERIAAQMVARGHQRDWLQVRTKIKSLKSLYVRGRDAKRVPGAAKNTIPFHKELADILERDHAVAPRYTVQCTASDQQEGDSGEAASSQQPPAAPQDSCEYLGSSVALILSPIAEPGMQETQEVAPGLNGCKSEVTEIEHPAGNLSDFSDAWDPLAEDSSVGSFPGPDPSVQAALSAGMSQRMPPLDSVRRAPNWSHSEVLDLITIWGEVRRAIATAAKGTKGNRQKQAVCERIAAQMMARGHQRDWLQVRTKIKSLKSLYVRGKDASRVPGAAKNTIPFHKELADILERDHIVAPYHTVRCTASGPVCYDQEEGDSGEAASSQQPPGAPQESCEDLVSSVALSPIAEPGTQEVAPGQDGCKSEVPEIEHPAGNLSGIREICNSFAEDSSVGSFPGSGPSVQAAHSGSVSQKIPTLDSVRRAPNWSRGEVLDLIAIWGEMRRTIAAAGKGTKGNRQKQAVCEMIAAQMVARGHQRDWLQVRTKIKSLKSLYVRGRGAKRVPGAAKNTIPFHKELADILERDHAVAPRYTVQRTALGPFCCDQQEGDRGEAASSQQPPVAPQESCEDLVSSVALILSPIAEPGTRETQEVAPGQDGCKSEVPEIGHPAGNLSDFSDAWDSLADDSSVGSFPGPEPSVQADYLDSVNQRMPLLDPIKRAPNWSHGEVLDLIAIWGEMRRTIATAAKGTKGNRQKQAVCERIAAQMVAWGHQRDWLQVRTKIKSLKSLYVRGRDAKRVPGAAKNAVPFHKELADILEGDHIVAPCHTVQHTALGPVCCDQQEGDSGEAASSQQLPAAPQESCEDPVSSVALVLSPIAEPGTQETQEVAPGQDGCKSEVSEIEHPAGNLFDFSDAWDSLAEDSSVGSFPGSGPSVQAGSMSEKMPALDSVRRAPNWSRGEVLDLITAWGEMRRAIATAGKGSKGNRQKQAICERIAAQMVARGHQRDWLQVRTKIKSLKSLYVKGRDANKVPGAAKNTIPFHKELADILERDRAVAPRYTVQCTALGPFCCDQQEGDSGEAASSQQLPAALQERSEDLVSSVALILSPIAEPGTQETQEVAPGQDGCKSEVPEIEHPAGNLSAHSASMSQKMPALDSVKRAPNWSRGEVLDLIAIWGEMRRAIAAAAKGTKGTRQNQAVCERIAAQMVARGHQRDWLQVRTKIKSLKSLYVRGRDANRMPGAAKNTIPFHKEIADILERDHAVASHHTVQCTVLGPVCCDQQEGDSGEAASSQQPSSAHQRSCEDLVSSMALILSPIAEPGTQETQEVAPGQDGCKSEVPEIEHPVGNLFGNHTGDGESTAINSLMTLEIHLHAEQRLLSIGFLPMGSGRKRQHPLYRLFSSLLRLGRSRMTGWQAGSMGLRGTCKGAALAFP</sequence>
<feature type="domain" description="Myb/SANT-like DNA-binding" evidence="3">
    <location>
        <begin position="105"/>
        <end position="197"/>
    </location>
</feature>
<feature type="domain" description="Myb/SANT-like DNA-binding" evidence="3">
    <location>
        <begin position="800"/>
        <end position="892"/>
    </location>
</feature>
<protein>
    <submittedName>
        <fullName evidence="4">Uncharacterized protein</fullName>
    </submittedName>
</protein>
<dbReference type="PANTHER" id="PTHR47595">
    <property type="entry name" value="HEAT SHOCK 70 KDA PROTEIN 14"/>
    <property type="match status" value="1"/>
</dbReference>
<dbReference type="InterPro" id="IPR001909">
    <property type="entry name" value="KRAB"/>
</dbReference>
<evidence type="ECO:0000313" key="4">
    <source>
        <dbReference type="EMBL" id="KYO27230.1"/>
    </source>
</evidence>
<dbReference type="Pfam" id="PF13837">
    <property type="entry name" value="Myb_DNA-bind_4"/>
    <property type="match status" value="6"/>
</dbReference>
<evidence type="ECO:0000259" key="3">
    <source>
        <dbReference type="Pfam" id="PF13837"/>
    </source>
</evidence>
<feature type="region of interest" description="Disordered" evidence="1">
    <location>
        <begin position="722"/>
        <end position="743"/>
    </location>
</feature>
<feature type="compositionally biased region" description="Low complexity" evidence="1">
    <location>
        <begin position="1001"/>
        <end position="1013"/>
    </location>
</feature>
<dbReference type="Gene3D" id="1.10.10.60">
    <property type="entry name" value="Homeodomain-like"/>
    <property type="match status" value="6"/>
</dbReference>
<dbReference type="PANTHER" id="PTHR47595:SF1">
    <property type="entry name" value="MYB_SANT-LIKE DNA-BINDING DOMAIN-CONTAINING PROTEIN"/>
    <property type="match status" value="1"/>
</dbReference>
<evidence type="ECO:0000256" key="1">
    <source>
        <dbReference type="SAM" id="MobiDB-lite"/>
    </source>
</evidence>
<feature type="region of interest" description="Disordered" evidence="1">
    <location>
        <begin position="71"/>
        <end position="103"/>
    </location>
</feature>
<name>A0A151MS20_ALLMI</name>
<dbReference type="SUPFAM" id="SSF109640">
    <property type="entry name" value="KRAB domain (Kruppel-associated box)"/>
    <property type="match status" value="1"/>
</dbReference>
<dbReference type="InterPro" id="IPR044822">
    <property type="entry name" value="Myb_DNA-bind_4"/>
</dbReference>
<feature type="domain" description="KRAB" evidence="2">
    <location>
        <begin position="14"/>
        <end position="30"/>
    </location>
</feature>
<feature type="compositionally biased region" description="Low complexity" evidence="1">
    <location>
        <begin position="71"/>
        <end position="83"/>
    </location>
</feature>
<evidence type="ECO:0000259" key="2">
    <source>
        <dbReference type="Pfam" id="PF01352"/>
    </source>
</evidence>
<keyword evidence="5" id="KW-1185">Reference proteome</keyword>
<feature type="domain" description="Myb/SANT-like DNA-binding" evidence="3">
    <location>
        <begin position="1240"/>
        <end position="1332"/>
    </location>
</feature>
<feature type="domain" description="Myb/SANT-like DNA-binding" evidence="3">
    <location>
        <begin position="565"/>
        <end position="657"/>
    </location>
</feature>
<feature type="region of interest" description="Disordered" evidence="1">
    <location>
        <begin position="920"/>
        <end position="940"/>
    </location>
</feature>
<feature type="compositionally biased region" description="Low complexity" evidence="1">
    <location>
        <begin position="926"/>
        <end position="939"/>
    </location>
</feature>